<dbReference type="PANTHER" id="PTHR16517:SF7">
    <property type="entry name" value="PROTEIN KING TUBBY"/>
    <property type="match status" value="1"/>
</dbReference>
<sequence>MAGVSRGWVPSRSPGDTTPPRAAPDDEEECELILQACAGRATPPGAPLAVRKLYLRLPRRAVASHAALPASGGLVRLDHPALDPEALAGALRCAALDAARLSRRLDGCGWAELCRLLDAARFLAHAPLLEGCEARLRRRLGLANAVALASASHRCGAAALQREAYFFLKAHFCSAARRDAPPCLTRTRIVHGEHAVPHEAWRGVRRAWARARLPLVAPQPRYTLCSLTRERRAGRVCVFKLRREHDGKLLLFARQRRAGEGEFLIFTPDGIEAPPEGTAGEAKEPVLVELTPREEPEDEGGELLPTAAAEDGVEGARLTASPVVEQPPDPTAEREAAEAARAAERARREAEQALRREENSLVDFIWALPADALPEHSERYCGALTATWLGLRHQLFDSGLTPEEPAHFPAPRRRELAAIVYESNVMKSRPNSMTVVVPDKERQRKGALRAGWRGWSAAGALLDSFGNPSAEGGVVVLKNLAPEWNEELEAYTLPFFQRVSLPSKKNIHIVNPDAPDDIVLLFGKRQKSITGKVTTFSLDFCRPLSTLAAFAVALSTFAGSK</sequence>
<proteinExistence type="inferred from homology"/>
<protein>
    <recommendedName>
        <fullName evidence="3">Tubby C-terminal domain-containing protein</fullName>
    </recommendedName>
</protein>
<keyword evidence="5" id="KW-1185">Reference proteome</keyword>
<evidence type="ECO:0000256" key="1">
    <source>
        <dbReference type="ARBA" id="ARBA00007129"/>
    </source>
</evidence>
<dbReference type="AlphaFoldDB" id="A0AB34J357"/>
<accession>A0AB34J357</accession>
<gene>
    <name evidence="4" type="ORF">AB1Y20_006937</name>
</gene>
<feature type="domain" description="Tubby C-terminal" evidence="3">
    <location>
        <begin position="353"/>
        <end position="557"/>
    </location>
</feature>
<feature type="compositionally biased region" description="Basic and acidic residues" evidence="2">
    <location>
        <begin position="331"/>
        <end position="351"/>
    </location>
</feature>
<evidence type="ECO:0000313" key="4">
    <source>
        <dbReference type="EMBL" id="KAL1510637.1"/>
    </source>
</evidence>
<dbReference type="InterPro" id="IPR000007">
    <property type="entry name" value="Tubby_C"/>
</dbReference>
<feature type="region of interest" description="Disordered" evidence="2">
    <location>
        <begin position="1"/>
        <end position="25"/>
    </location>
</feature>
<feature type="region of interest" description="Disordered" evidence="2">
    <location>
        <begin position="321"/>
        <end position="351"/>
    </location>
</feature>
<dbReference type="SUPFAM" id="SSF54518">
    <property type="entry name" value="Tubby C-terminal domain-like"/>
    <property type="match status" value="1"/>
</dbReference>
<dbReference type="Pfam" id="PF01167">
    <property type="entry name" value="Tub"/>
    <property type="match status" value="1"/>
</dbReference>
<dbReference type="PRINTS" id="PR01573">
    <property type="entry name" value="SUPERTUBBY"/>
</dbReference>
<reference evidence="4 5" key="1">
    <citation type="journal article" date="2024" name="Science">
        <title>Giant polyketide synthase enzymes in the biosynthesis of giant marine polyether toxins.</title>
        <authorList>
            <person name="Fallon T.R."/>
            <person name="Shende V.V."/>
            <person name="Wierzbicki I.H."/>
            <person name="Pendleton A.L."/>
            <person name="Watervoot N.F."/>
            <person name="Auber R.P."/>
            <person name="Gonzalez D.J."/>
            <person name="Wisecaver J.H."/>
            <person name="Moore B.S."/>
        </authorList>
    </citation>
    <scope>NUCLEOTIDE SEQUENCE [LARGE SCALE GENOMIC DNA]</scope>
    <source>
        <strain evidence="4 5">12B1</strain>
    </source>
</reference>
<dbReference type="PANTHER" id="PTHR16517">
    <property type="entry name" value="TUBBY-RELATED"/>
    <property type="match status" value="1"/>
</dbReference>
<dbReference type="Gene3D" id="3.20.90.10">
    <property type="entry name" value="Tubby Protein, Chain A"/>
    <property type="match status" value="1"/>
</dbReference>
<dbReference type="Proteomes" id="UP001515480">
    <property type="component" value="Unassembled WGS sequence"/>
</dbReference>
<name>A0AB34J357_PRYPA</name>
<dbReference type="InterPro" id="IPR025659">
    <property type="entry name" value="Tubby-like_C"/>
</dbReference>
<organism evidence="4 5">
    <name type="scientific">Prymnesium parvum</name>
    <name type="common">Toxic golden alga</name>
    <dbReference type="NCBI Taxonomy" id="97485"/>
    <lineage>
        <taxon>Eukaryota</taxon>
        <taxon>Haptista</taxon>
        <taxon>Haptophyta</taxon>
        <taxon>Prymnesiophyceae</taxon>
        <taxon>Prymnesiales</taxon>
        <taxon>Prymnesiaceae</taxon>
        <taxon>Prymnesium</taxon>
    </lineage>
</organism>
<comment type="similarity">
    <text evidence="1">Belongs to the TUB family.</text>
</comment>
<dbReference type="EMBL" id="JBGBPQ010000015">
    <property type="protein sequence ID" value="KAL1510637.1"/>
    <property type="molecule type" value="Genomic_DNA"/>
</dbReference>
<comment type="caution">
    <text evidence="4">The sequence shown here is derived from an EMBL/GenBank/DDBJ whole genome shotgun (WGS) entry which is preliminary data.</text>
</comment>
<evidence type="ECO:0000313" key="5">
    <source>
        <dbReference type="Proteomes" id="UP001515480"/>
    </source>
</evidence>
<evidence type="ECO:0000259" key="3">
    <source>
        <dbReference type="Pfam" id="PF01167"/>
    </source>
</evidence>
<evidence type="ECO:0000256" key="2">
    <source>
        <dbReference type="SAM" id="MobiDB-lite"/>
    </source>
</evidence>